<name>A0ABM0MX54_SACKO</name>
<feature type="domain" description="Glutamine amidotransferase type-2" evidence="3">
    <location>
        <begin position="1"/>
        <end position="158"/>
    </location>
</feature>
<dbReference type="SUPFAM" id="SSF56235">
    <property type="entry name" value="N-terminal nucleophile aminohydrolases (Ntn hydrolases)"/>
    <property type="match status" value="1"/>
</dbReference>
<protein>
    <submittedName>
        <fullName evidence="5">Amidophosphoribosyltransferase 1, chloroplastic-like</fullName>
    </submittedName>
</protein>
<keyword evidence="4" id="KW-1185">Reference proteome</keyword>
<evidence type="ECO:0000256" key="1">
    <source>
        <dbReference type="ARBA" id="ARBA00022679"/>
    </source>
</evidence>
<dbReference type="GeneID" id="102806118"/>
<dbReference type="InterPro" id="IPR029055">
    <property type="entry name" value="Ntn_hydrolases_N"/>
</dbReference>
<sequence>MPGNLGIGHVRYSTAGCSDLSGAQPLEAHGKLGDLAVAHNGTLVNAGVLRSLLEDGGILFRTETDSEVLLAMIARRAAKGLESAVAEAMSAVKGSYALVLAAGNRLLGARDPHGIRPIILGRKGERWYLASESCALEAVEAQAVRDLKPGEVILIDEQGPRSIVQDLANDRATCVFEYIYFARPDSRIDGISVMESRLAMGRELAREWDIQADLVCGVPDSGVPAALGYARESGVNYGIVL</sequence>
<keyword evidence="1" id="KW-0808">Transferase</keyword>
<dbReference type="RefSeq" id="XP_006824595.1">
    <property type="nucleotide sequence ID" value="XM_006824532.1"/>
</dbReference>
<gene>
    <name evidence="5" type="primary">LOC102806118</name>
</gene>
<dbReference type="Gene3D" id="3.60.20.10">
    <property type="entry name" value="Glutamine Phosphoribosylpyrophosphate, subunit 1, domain 1"/>
    <property type="match status" value="1"/>
</dbReference>
<dbReference type="InterPro" id="IPR017932">
    <property type="entry name" value="GATase_2_dom"/>
</dbReference>
<dbReference type="PROSITE" id="PS51278">
    <property type="entry name" value="GATASE_TYPE_2"/>
    <property type="match status" value="1"/>
</dbReference>
<dbReference type="SUPFAM" id="SSF53271">
    <property type="entry name" value="PRTase-like"/>
    <property type="match status" value="1"/>
</dbReference>
<evidence type="ECO:0000259" key="3">
    <source>
        <dbReference type="PROSITE" id="PS51278"/>
    </source>
</evidence>
<evidence type="ECO:0000313" key="4">
    <source>
        <dbReference type="Proteomes" id="UP000694865"/>
    </source>
</evidence>
<accession>A0ABM0MX54</accession>
<keyword evidence="2" id="KW-0315">Glutamine amidotransferase</keyword>
<organism evidence="4 5">
    <name type="scientific">Saccoglossus kowalevskii</name>
    <name type="common">Acorn worm</name>
    <dbReference type="NCBI Taxonomy" id="10224"/>
    <lineage>
        <taxon>Eukaryota</taxon>
        <taxon>Metazoa</taxon>
        <taxon>Hemichordata</taxon>
        <taxon>Enteropneusta</taxon>
        <taxon>Harrimaniidae</taxon>
        <taxon>Saccoglossus</taxon>
    </lineage>
</organism>
<dbReference type="Pfam" id="PF13537">
    <property type="entry name" value="GATase_7"/>
    <property type="match status" value="1"/>
</dbReference>
<evidence type="ECO:0000256" key="2">
    <source>
        <dbReference type="ARBA" id="ARBA00022962"/>
    </source>
</evidence>
<dbReference type="Proteomes" id="UP000694865">
    <property type="component" value="Unplaced"/>
</dbReference>
<proteinExistence type="predicted"/>
<evidence type="ECO:0000313" key="5">
    <source>
        <dbReference type="RefSeq" id="XP_006824595.1"/>
    </source>
</evidence>
<reference evidence="5" key="1">
    <citation type="submission" date="2025-08" db="UniProtKB">
        <authorList>
            <consortium name="RefSeq"/>
        </authorList>
    </citation>
    <scope>IDENTIFICATION</scope>
    <source>
        <tissue evidence="5">Testes</tissue>
    </source>
</reference>
<dbReference type="InterPro" id="IPR029057">
    <property type="entry name" value="PRTase-like"/>
</dbReference>
<dbReference type="PANTHER" id="PTHR11907">
    <property type="entry name" value="AMIDOPHOSPHORIBOSYLTRANSFERASE"/>
    <property type="match status" value="1"/>
</dbReference>